<comment type="caution">
    <text evidence="2">The sequence shown here is derived from an EMBL/GenBank/DDBJ whole genome shotgun (WGS) entry which is preliminary data.</text>
</comment>
<organism evidence="2 3">
    <name type="scientific">Jiangella asiatica</name>
    <dbReference type="NCBI Taxonomy" id="2530372"/>
    <lineage>
        <taxon>Bacteria</taxon>
        <taxon>Bacillati</taxon>
        <taxon>Actinomycetota</taxon>
        <taxon>Actinomycetes</taxon>
        <taxon>Jiangellales</taxon>
        <taxon>Jiangellaceae</taxon>
        <taxon>Jiangella</taxon>
    </lineage>
</organism>
<evidence type="ECO:0000313" key="3">
    <source>
        <dbReference type="Proteomes" id="UP000294739"/>
    </source>
</evidence>
<evidence type="ECO:0000313" key="2">
    <source>
        <dbReference type="EMBL" id="TDD98863.1"/>
    </source>
</evidence>
<proteinExistence type="predicted"/>
<gene>
    <name evidence="2" type="ORF">E1269_28435</name>
</gene>
<dbReference type="RefSeq" id="WP_131900998.1">
    <property type="nucleotide sequence ID" value="NZ_SMKZ01000065.1"/>
</dbReference>
<protein>
    <submittedName>
        <fullName evidence="2">Uncharacterized protein</fullName>
    </submittedName>
</protein>
<dbReference type="EMBL" id="SMKZ01000065">
    <property type="protein sequence ID" value="TDD98863.1"/>
    <property type="molecule type" value="Genomic_DNA"/>
</dbReference>
<sequence>MAEPKKRGRFRARRRGRDILTPEFARELRRVLRRVQHSTTVTLIVLFLCSIVAAGVGVVSVGALG</sequence>
<reference evidence="2 3" key="1">
    <citation type="submission" date="2019-03" db="EMBL/GenBank/DDBJ databases">
        <title>Draft genome sequences of novel Actinobacteria.</title>
        <authorList>
            <person name="Sahin N."/>
            <person name="Ay H."/>
            <person name="Saygin H."/>
        </authorList>
    </citation>
    <scope>NUCLEOTIDE SEQUENCE [LARGE SCALE GENOMIC DNA]</scope>
    <source>
        <strain evidence="2 3">5K138</strain>
    </source>
</reference>
<evidence type="ECO:0000256" key="1">
    <source>
        <dbReference type="SAM" id="Phobius"/>
    </source>
</evidence>
<dbReference type="AlphaFoldDB" id="A0A4R5CKG8"/>
<name>A0A4R5CKG8_9ACTN</name>
<keyword evidence="1" id="KW-1133">Transmembrane helix</keyword>
<keyword evidence="3" id="KW-1185">Reference proteome</keyword>
<accession>A0A4R5CKG8</accession>
<dbReference type="Proteomes" id="UP000294739">
    <property type="component" value="Unassembled WGS sequence"/>
</dbReference>
<feature type="transmembrane region" description="Helical" evidence="1">
    <location>
        <begin position="39"/>
        <end position="64"/>
    </location>
</feature>
<keyword evidence="1" id="KW-0812">Transmembrane</keyword>
<keyword evidence="1" id="KW-0472">Membrane</keyword>
<dbReference type="InParanoid" id="A0A4R5CKG8"/>